<sequence length="249" mass="28943">MLRFSYRTYNPSMCGRYGLKSDKQKIADEFHAKKVSPKVVLAPNYNVAPSIHLPVVRLDEEGDRELTLMRWGLIPFYSKDDKAANKMTNARAETVATLPAYREAFRRRRCIVPADWFYEWQGLDTKRKKTQSWAIARKDRRLFGMAGLWESWNDPVTRQPLETYTILTTDPNEVMQPIHTRMPVILRPEEYQRWLEPLDSARPPTDLLRPSLVALEAWKVDPKVGNVRNIGPELCEPWNDDLPTPSLFG</sequence>
<name>A0AAU7ZLH0_9BACT</name>
<dbReference type="InterPro" id="IPR003738">
    <property type="entry name" value="SRAP"/>
</dbReference>
<evidence type="ECO:0000313" key="9">
    <source>
        <dbReference type="EMBL" id="XCB31927.1"/>
    </source>
</evidence>
<dbReference type="Gene3D" id="3.90.1680.10">
    <property type="entry name" value="SOS response associated peptidase-like"/>
    <property type="match status" value="1"/>
</dbReference>
<dbReference type="GO" id="GO:0003697">
    <property type="term" value="F:single-stranded DNA binding"/>
    <property type="evidence" value="ECO:0007669"/>
    <property type="project" value="InterPro"/>
</dbReference>
<dbReference type="SUPFAM" id="SSF143081">
    <property type="entry name" value="BB1717-like"/>
    <property type="match status" value="1"/>
</dbReference>
<keyword evidence="2 8" id="KW-0645">Protease</keyword>
<accession>A0AAU7ZLH0</accession>
<evidence type="ECO:0000256" key="5">
    <source>
        <dbReference type="ARBA" id="ARBA00023124"/>
    </source>
</evidence>
<protein>
    <recommendedName>
        <fullName evidence="8">Abasic site processing protein</fullName>
        <ecNumber evidence="8">3.4.-.-</ecNumber>
    </recommendedName>
</protein>
<evidence type="ECO:0000256" key="8">
    <source>
        <dbReference type="RuleBase" id="RU364100"/>
    </source>
</evidence>
<keyword evidence="7" id="KW-0456">Lyase</keyword>
<dbReference type="EMBL" id="CP132942">
    <property type="protein sequence ID" value="XCB31927.1"/>
    <property type="molecule type" value="Genomic_DNA"/>
</dbReference>
<evidence type="ECO:0000256" key="3">
    <source>
        <dbReference type="ARBA" id="ARBA00022763"/>
    </source>
</evidence>
<dbReference type="PANTHER" id="PTHR13604:SF0">
    <property type="entry name" value="ABASIC SITE PROCESSING PROTEIN HMCES"/>
    <property type="match status" value="1"/>
</dbReference>
<dbReference type="GO" id="GO:0008233">
    <property type="term" value="F:peptidase activity"/>
    <property type="evidence" value="ECO:0007669"/>
    <property type="project" value="UniProtKB-KW"/>
</dbReference>
<evidence type="ECO:0000256" key="1">
    <source>
        <dbReference type="ARBA" id="ARBA00008136"/>
    </source>
</evidence>
<evidence type="ECO:0000256" key="7">
    <source>
        <dbReference type="ARBA" id="ARBA00023239"/>
    </source>
</evidence>
<gene>
    <name evidence="9" type="ORF">RBB77_15925</name>
</gene>
<organism evidence="9">
    <name type="scientific">Tunturiibacter psychrotolerans</name>
    <dbReference type="NCBI Taxonomy" id="3069686"/>
    <lineage>
        <taxon>Bacteria</taxon>
        <taxon>Pseudomonadati</taxon>
        <taxon>Acidobacteriota</taxon>
        <taxon>Terriglobia</taxon>
        <taxon>Terriglobales</taxon>
        <taxon>Acidobacteriaceae</taxon>
        <taxon>Tunturiibacter</taxon>
    </lineage>
</organism>
<dbReference type="RefSeq" id="WP_353062772.1">
    <property type="nucleotide sequence ID" value="NZ_CP132942.1"/>
</dbReference>
<keyword evidence="3" id="KW-0227">DNA damage</keyword>
<reference evidence="9" key="1">
    <citation type="submission" date="2023-08" db="EMBL/GenBank/DDBJ databases">
        <authorList>
            <person name="Messyasz A."/>
            <person name="Mannisto M.K."/>
            <person name="Kerkhof L.J."/>
            <person name="Haggblom M."/>
        </authorList>
    </citation>
    <scope>NUCLEOTIDE SEQUENCE</scope>
    <source>
        <strain evidence="9">X5P6</strain>
    </source>
</reference>
<dbReference type="GO" id="GO:0106300">
    <property type="term" value="P:protein-DNA covalent cross-linking repair"/>
    <property type="evidence" value="ECO:0007669"/>
    <property type="project" value="InterPro"/>
</dbReference>
<comment type="similarity">
    <text evidence="1 8">Belongs to the SOS response-associated peptidase family.</text>
</comment>
<dbReference type="InterPro" id="IPR036590">
    <property type="entry name" value="SRAP-like"/>
</dbReference>
<evidence type="ECO:0000256" key="6">
    <source>
        <dbReference type="ARBA" id="ARBA00023125"/>
    </source>
</evidence>
<evidence type="ECO:0000256" key="4">
    <source>
        <dbReference type="ARBA" id="ARBA00022801"/>
    </source>
</evidence>
<proteinExistence type="inferred from homology"/>
<dbReference type="EC" id="3.4.-.-" evidence="8"/>
<dbReference type="KEGG" id="tpsc:RBB77_15925"/>
<evidence type="ECO:0000256" key="2">
    <source>
        <dbReference type="ARBA" id="ARBA00022670"/>
    </source>
</evidence>
<keyword evidence="4 8" id="KW-0378">Hydrolase</keyword>
<dbReference type="GO" id="GO:0016829">
    <property type="term" value="F:lyase activity"/>
    <property type="evidence" value="ECO:0007669"/>
    <property type="project" value="UniProtKB-KW"/>
</dbReference>
<dbReference type="PANTHER" id="PTHR13604">
    <property type="entry name" value="DC12-RELATED"/>
    <property type="match status" value="1"/>
</dbReference>
<dbReference type="GO" id="GO:0006508">
    <property type="term" value="P:proteolysis"/>
    <property type="evidence" value="ECO:0007669"/>
    <property type="project" value="UniProtKB-KW"/>
</dbReference>
<keyword evidence="5" id="KW-0190">Covalent protein-DNA linkage</keyword>
<keyword evidence="6" id="KW-0238">DNA-binding</keyword>
<dbReference type="AlphaFoldDB" id="A0AAU7ZLH0"/>
<reference evidence="9" key="2">
    <citation type="journal article" date="2024" name="Environ. Microbiol.">
        <title>Genome analysis and description of Tunturibacter gen. nov. expands the diversity of Terriglobia in tundra soils.</title>
        <authorList>
            <person name="Messyasz A."/>
            <person name="Mannisto M.K."/>
            <person name="Kerkhof L.J."/>
            <person name="Haggblom M.M."/>
        </authorList>
    </citation>
    <scope>NUCLEOTIDE SEQUENCE</scope>
    <source>
        <strain evidence="9">X5P6</strain>
    </source>
</reference>
<dbReference type="Pfam" id="PF02586">
    <property type="entry name" value="SRAP"/>
    <property type="match status" value="1"/>
</dbReference>